<dbReference type="Proteomes" id="UP000271098">
    <property type="component" value="Unassembled WGS sequence"/>
</dbReference>
<evidence type="ECO:0000313" key="1">
    <source>
        <dbReference type="EMBL" id="VDN29501.1"/>
    </source>
</evidence>
<reference evidence="3" key="1">
    <citation type="submission" date="2016-06" db="UniProtKB">
        <authorList>
            <consortium name="WormBaseParasite"/>
        </authorList>
    </citation>
    <scope>IDENTIFICATION</scope>
</reference>
<dbReference type="WBParaSite" id="GPUH_0001729901-mRNA-1">
    <property type="protein sequence ID" value="GPUH_0001729901-mRNA-1"/>
    <property type="gene ID" value="GPUH_0001729901"/>
</dbReference>
<sequence length="70" mass="7705">MDIRSRGGSLEEQWLRYAGSSCMAVGQCAPADHPELLCALACTVSSPPGPMKRLWHKHLTRHLFWIDGAG</sequence>
<reference evidence="1 2" key="2">
    <citation type="submission" date="2018-11" db="EMBL/GenBank/DDBJ databases">
        <authorList>
            <consortium name="Pathogen Informatics"/>
        </authorList>
    </citation>
    <scope>NUCLEOTIDE SEQUENCE [LARGE SCALE GENOMIC DNA]</scope>
</reference>
<evidence type="ECO:0000313" key="3">
    <source>
        <dbReference type="WBParaSite" id="GPUH_0001729901-mRNA-1"/>
    </source>
</evidence>
<proteinExistence type="predicted"/>
<organism evidence="3">
    <name type="scientific">Gongylonema pulchrum</name>
    <dbReference type="NCBI Taxonomy" id="637853"/>
    <lineage>
        <taxon>Eukaryota</taxon>
        <taxon>Metazoa</taxon>
        <taxon>Ecdysozoa</taxon>
        <taxon>Nematoda</taxon>
        <taxon>Chromadorea</taxon>
        <taxon>Rhabditida</taxon>
        <taxon>Spirurina</taxon>
        <taxon>Spiruromorpha</taxon>
        <taxon>Spiruroidea</taxon>
        <taxon>Gongylonematidae</taxon>
        <taxon>Gongylonema</taxon>
    </lineage>
</organism>
<dbReference type="EMBL" id="UYRT01084953">
    <property type="protein sequence ID" value="VDN29501.1"/>
    <property type="molecule type" value="Genomic_DNA"/>
</dbReference>
<evidence type="ECO:0000313" key="2">
    <source>
        <dbReference type="Proteomes" id="UP000271098"/>
    </source>
</evidence>
<protein>
    <submittedName>
        <fullName evidence="1 3">Uncharacterized protein</fullName>
    </submittedName>
</protein>
<gene>
    <name evidence="1" type="ORF">GPUH_LOCUS17277</name>
</gene>
<dbReference type="AlphaFoldDB" id="A0A183E8I6"/>
<keyword evidence="2" id="KW-1185">Reference proteome</keyword>
<name>A0A183E8I6_9BILA</name>
<accession>A0A183E8I6</accession>